<dbReference type="EMBL" id="JASSZA010000001">
    <property type="protein sequence ID" value="KAK2119109.1"/>
    <property type="molecule type" value="Genomic_DNA"/>
</dbReference>
<organism evidence="2 3">
    <name type="scientific">Saguinus oedipus</name>
    <name type="common">Cotton-top tamarin</name>
    <name type="synonym">Oedipomidas oedipus</name>
    <dbReference type="NCBI Taxonomy" id="9490"/>
    <lineage>
        <taxon>Eukaryota</taxon>
        <taxon>Metazoa</taxon>
        <taxon>Chordata</taxon>
        <taxon>Craniata</taxon>
        <taxon>Vertebrata</taxon>
        <taxon>Euteleostomi</taxon>
        <taxon>Mammalia</taxon>
        <taxon>Eutheria</taxon>
        <taxon>Euarchontoglires</taxon>
        <taxon>Primates</taxon>
        <taxon>Haplorrhini</taxon>
        <taxon>Platyrrhini</taxon>
        <taxon>Cebidae</taxon>
        <taxon>Callitrichinae</taxon>
        <taxon>Saguinus</taxon>
    </lineage>
</organism>
<keyword evidence="3" id="KW-1185">Reference proteome</keyword>
<feature type="region of interest" description="Disordered" evidence="1">
    <location>
        <begin position="1"/>
        <end position="43"/>
    </location>
</feature>
<dbReference type="Proteomes" id="UP001266305">
    <property type="component" value="Unassembled WGS sequence"/>
</dbReference>
<evidence type="ECO:0000313" key="3">
    <source>
        <dbReference type="Proteomes" id="UP001266305"/>
    </source>
</evidence>
<evidence type="ECO:0000256" key="1">
    <source>
        <dbReference type="SAM" id="MobiDB-lite"/>
    </source>
</evidence>
<comment type="caution">
    <text evidence="2">The sequence shown here is derived from an EMBL/GenBank/DDBJ whole genome shotgun (WGS) entry which is preliminary data.</text>
</comment>
<reference evidence="2 3" key="1">
    <citation type="submission" date="2023-05" db="EMBL/GenBank/DDBJ databases">
        <title>B98-5 Cell Line De Novo Hybrid Assembly: An Optical Mapping Approach.</title>
        <authorList>
            <person name="Kananen K."/>
            <person name="Auerbach J.A."/>
            <person name="Kautto E."/>
            <person name="Blachly J.S."/>
        </authorList>
    </citation>
    <scope>NUCLEOTIDE SEQUENCE [LARGE SCALE GENOMIC DNA]</scope>
    <source>
        <strain evidence="2">B95-8</strain>
        <tissue evidence="2">Cell line</tissue>
    </source>
</reference>
<proteinExistence type="predicted"/>
<protein>
    <submittedName>
        <fullName evidence="2">Uncharacterized protein</fullName>
    </submittedName>
</protein>
<accession>A0ABQ9WDJ4</accession>
<evidence type="ECO:0000313" key="2">
    <source>
        <dbReference type="EMBL" id="KAK2119109.1"/>
    </source>
</evidence>
<gene>
    <name evidence="2" type="ORF">P7K49_000495</name>
</gene>
<name>A0ABQ9WDJ4_SAGOE</name>
<sequence>MSGCEGGKKTTLKQPKEMDEEDGRGQGVGRGRSGFKQKQKEEQKKLEELKATLWGRSDQINHVCERVASTAKPLDSLDLCMGLEETVRTGNDFDFHDEIFSSDHKTRCCKRGSQLSWSVSMAAQWLWWRITQDVVAGDWGTRPDPPETPLSFFIQKQHRASNRADCAPDSIDCFSTLPCLFLFI</sequence>